<keyword evidence="3" id="KW-1185">Reference proteome</keyword>
<gene>
    <name evidence="1" type="ORF">J2Y69_002249</name>
    <name evidence="2" type="ORF">J2Y69_003567</name>
</gene>
<dbReference type="EMBL" id="JAVDUM010000009">
    <property type="protein sequence ID" value="MDR6867645.1"/>
    <property type="molecule type" value="Genomic_DNA"/>
</dbReference>
<sequence>MIELECPSCDWTGQMVVLDDDHPWVEVRCPMCAHHFTERVG</sequence>
<comment type="caution">
    <text evidence="2">The sequence shown here is derived from an EMBL/GenBank/DDBJ whole genome shotgun (WGS) entry which is preliminary data.</text>
</comment>
<keyword evidence="2" id="KW-0687">Ribonucleoprotein</keyword>
<dbReference type="GO" id="GO:0005840">
    <property type="term" value="C:ribosome"/>
    <property type="evidence" value="ECO:0007669"/>
    <property type="project" value="UniProtKB-KW"/>
</dbReference>
<dbReference type="RefSeq" id="WP_310020640.1">
    <property type="nucleotide sequence ID" value="NZ_JAVDUM010000009.1"/>
</dbReference>
<accession>A0ABU1SH48</accession>
<evidence type="ECO:0000313" key="3">
    <source>
        <dbReference type="Proteomes" id="UP001259347"/>
    </source>
</evidence>
<evidence type="ECO:0000313" key="1">
    <source>
        <dbReference type="EMBL" id="MDR6867645.1"/>
    </source>
</evidence>
<name>A0ABU1SH48_9MICO</name>
<dbReference type="Proteomes" id="UP001259347">
    <property type="component" value="Unassembled WGS sequence"/>
</dbReference>
<proteinExistence type="predicted"/>
<keyword evidence="2" id="KW-0689">Ribosomal protein</keyword>
<dbReference type="EMBL" id="JAVDUM010000019">
    <property type="protein sequence ID" value="MDR6868941.1"/>
    <property type="molecule type" value="Genomic_DNA"/>
</dbReference>
<protein>
    <submittedName>
        <fullName evidence="2">Ribosomal protein S27E</fullName>
    </submittedName>
</protein>
<evidence type="ECO:0000313" key="2">
    <source>
        <dbReference type="EMBL" id="MDR6868941.1"/>
    </source>
</evidence>
<organism evidence="2 3">
    <name type="scientific">Microbacterium resistens</name>
    <dbReference type="NCBI Taxonomy" id="156977"/>
    <lineage>
        <taxon>Bacteria</taxon>
        <taxon>Bacillati</taxon>
        <taxon>Actinomycetota</taxon>
        <taxon>Actinomycetes</taxon>
        <taxon>Micrococcales</taxon>
        <taxon>Microbacteriaceae</taxon>
        <taxon>Microbacterium</taxon>
    </lineage>
</organism>
<reference evidence="2 3" key="1">
    <citation type="submission" date="2023-07" db="EMBL/GenBank/DDBJ databases">
        <title>Sorghum-associated microbial communities from plants grown in Nebraska, USA.</title>
        <authorList>
            <person name="Schachtman D."/>
        </authorList>
    </citation>
    <scope>NUCLEOTIDE SEQUENCE [LARGE SCALE GENOMIC DNA]</scope>
    <source>
        <strain evidence="2 3">2980</strain>
    </source>
</reference>